<proteinExistence type="predicted"/>
<dbReference type="PANTHER" id="PTHR15901">
    <property type="entry name" value="TESTICULAR HAPLOID EXPRESSED GENE PROTEIN"/>
    <property type="match status" value="1"/>
</dbReference>
<dbReference type="Proteomes" id="UP000515152">
    <property type="component" value="Chromosome 20"/>
</dbReference>
<dbReference type="RefSeq" id="XP_042566703.1">
    <property type="nucleotide sequence ID" value="XM_042710769.1"/>
</dbReference>
<dbReference type="GeneID" id="105905859"/>
<dbReference type="RefSeq" id="XP_042566702.1">
    <property type="nucleotide sequence ID" value="XM_042710768.1"/>
</dbReference>
<sequence length="236" mass="27123">MAHFSRVLELSQPKDSKTIWITIPWYVRWGNQEPIWPISFTALNAAPTARLSALAQPKKDFSGLNRCHRTRSKEEEHLPPRRMLRSSCKAAQYEHIVHLSTPKRRSTSSQEIRYPHTTWCEHSCPIWHLDPKVKTAYVSPRLRQLASPKTNHPSFQSNKIVETCISQTAKSAQTTSRLDLLALSKKREDTMFYDRGRPEQPIWLVSKGAMKAKASPRISELSLPKLLSTDYLPPKD</sequence>
<keyword evidence="2" id="KW-1185">Reference proteome</keyword>
<gene>
    <name evidence="3 4" type="primary">arl9</name>
</gene>
<evidence type="ECO:0000313" key="3">
    <source>
        <dbReference type="RefSeq" id="XP_042566702.1"/>
    </source>
</evidence>
<dbReference type="SMART" id="SM00705">
    <property type="entry name" value="THEG"/>
    <property type="match status" value="4"/>
</dbReference>
<dbReference type="InterPro" id="IPR042401">
    <property type="entry name" value="SPMAP2-like"/>
</dbReference>
<accession>A0A8M1KW26</accession>
<dbReference type="InterPro" id="IPR006623">
    <property type="entry name" value="THEG"/>
</dbReference>
<evidence type="ECO:0000256" key="1">
    <source>
        <dbReference type="ARBA" id="ARBA00022737"/>
    </source>
</evidence>
<dbReference type="AlphaFoldDB" id="A0A8M1KW26"/>
<evidence type="ECO:0000313" key="2">
    <source>
        <dbReference type="Proteomes" id="UP000515152"/>
    </source>
</evidence>
<protein>
    <submittedName>
        <fullName evidence="3 4">ADP-ribosylation factor-like protein 9 isoform X2</fullName>
    </submittedName>
</protein>
<name>A0A8M1KW26_CLUHA</name>
<reference evidence="3 4" key="1">
    <citation type="submission" date="2025-04" db="UniProtKB">
        <authorList>
            <consortium name="RefSeq"/>
        </authorList>
    </citation>
    <scope>IDENTIFICATION</scope>
</reference>
<dbReference type="CTD" id="132946"/>
<dbReference type="Pfam" id="PF14912">
    <property type="entry name" value="THEG"/>
    <property type="match status" value="2"/>
</dbReference>
<organism evidence="2 4">
    <name type="scientific">Clupea harengus</name>
    <name type="common">Atlantic herring</name>
    <dbReference type="NCBI Taxonomy" id="7950"/>
    <lineage>
        <taxon>Eukaryota</taxon>
        <taxon>Metazoa</taxon>
        <taxon>Chordata</taxon>
        <taxon>Craniata</taxon>
        <taxon>Vertebrata</taxon>
        <taxon>Euteleostomi</taxon>
        <taxon>Actinopterygii</taxon>
        <taxon>Neopterygii</taxon>
        <taxon>Teleostei</taxon>
        <taxon>Clupei</taxon>
        <taxon>Clupeiformes</taxon>
        <taxon>Clupeoidei</taxon>
        <taxon>Clupeidae</taxon>
        <taxon>Clupea</taxon>
    </lineage>
</organism>
<keyword evidence="1" id="KW-0677">Repeat</keyword>
<dbReference type="PANTHER" id="PTHR15901:SF15">
    <property type="entry name" value="TESTICULAR HAPLOID EXPRESSED GENE PROTEIN-LIKE"/>
    <property type="match status" value="1"/>
</dbReference>
<evidence type="ECO:0000313" key="4">
    <source>
        <dbReference type="RefSeq" id="XP_042566703.1"/>
    </source>
</evidence>